<protein>
    <recommendedName>
        <fullName evidence="6">PLAC domain-containing protein</fullName>
    </recommendedName>
</protein>
<dbReference type="PANTHER" id="PTHR13723:SF147">
    <property type="entry name" value="ADAMTS-LIKE PROTEIN 2"/>
    <property type="match status" value="1"/>
</dbReference>
<dbReference type="Pfam" id="PF08686">
    <property type="entry name" value="PLAC"/>
    <property type="match status" value="1"/>
</dbReference>
<dbReference type="InterPro" id="IPR036383">
    <property type="entry name" value="TSP1_rpt_sf"/>
</dbReference>
<gene>
    <name evidence="7" type="ORF">J1605_017234</name>
</gene>
<evidence type="ECO:0000256" key="5">
    <source>
        <dbReference type="SAM" id="MobiDB-lite"/>
    </source>
</evidence>
<dbReference type="InterPro" id="IPR010909">
    <property type="entry name" value="PLAC"/>
</dbReference>
<evidence type="ECO:0000256" key="2">
    <source>
        <dbReference type="ARBA" id="ARBA00022525"/>
    </source>
</evidence>
<dbReference type="GO" id="GO:0005576">
    <property type="term" value="C:extracellular region"/>
    <property type="evidence" value="ECO:0007669"/>
    <property type="project" value="UniProtKB-SubCell"/>
</dbReference>
<dbReference type="GO" id="GO:0031012">
    <property type="term" value="C:extracellular matrix"/>
    <property type="evidence" value="ECO:0007669"/>
    <property type="project" value="TreeGrafter"/>
</dbReference>
<dbReference type="InterPro" id="IPR045371">
    <property type="entry name" value="ADAMTS_CR_3"/>
</dbReference>
<organism evidence="7 8">
    <name type="scientific">Eschrichtius robustus</name>
    <name type="common">California gray whale</name>
    <name type="synonym">Eschrichtius gibbosus</name>
    <dbReference type="NCBI Taxonomy" id="9764"/>
    <lineage>
        <taxon>Eukaryota</taxon>
        <taxon>Metazoa</taxon>
        <taxon>Chordata</taxon>
        <taxon>Craniata</taxon>
        <taxon>Vertebrata</taxon>
        <taxon>Euteleostomi</taxon>
        <taxon>Mammalia</taxon>
        <taxon>Eutheria</taxon>
        <taxon>Laurasiatheria</taxon>
        <taxon>Artiodactyla</taxon>
        <taxon>Whippomorpha</taxon>
        <taxon>Cetacea</taxon>
        <taxon>Mysticeti</taxon>
        <taxon>Eschrichtiidae</taxon>
        <taxon>Eschrichtius</taxon>
    </lineage>
</organism>
<dbReference type="PANTHER" id="PTHR13723">
    <property type="entry name" value="ADAMTS A DISINTEGRIN AND METALLOPROTEASE WITH THROMBOSPONDIN MOTIFS PROTEASE"/>
    <property type="match status" value="1"/>
</dbReference>
<proteinExistence type="predicted"/>
<dbReference type="Gene3D" id="2.20.100.10">
    <property type="entry name" value="Thrombospondin type-1 (TSP1) repeat"/>
    <property type="match status" value="5"/>
</dbReference>
<dbReference type="Pfam" id="PF00090">
    <property type="entry name" value="TSP_1"/>
    <property type="match status" value="1"/>
</dbReference>
<keyword evidence="3" id="KW-0732">Signal</keyword>
<dbReference type="InterPro" id="IPR010294">
    <property type="entry name" value="ADAMTS_spacer1"/>
</dbReference>
<dbReference type="Pfam" id="PF05986">
    <property type="entry name" value="ADAMTS_spacer1"/>
    <property type="match status" value="1"/>
</dbReference>
<reference evidence="7 8" key="1">
    <citation type="submission" date="2022-11" db="EMBL/GenBank/DDBJ databases">
        <title>Whole genome sequence of Eschrichtius robustus ER-17-0199.</title>
        <authorList>
            <person name="Bruniche-Olsen A."/>
            <person name="Black A.N."/>
            <person name="Fields C.J."/>
            <person name="Walden K."/>
            <person name="Dewoody J.A."/>
        </authorList>
    </citation>
    <scope>NUCLEOTIDE SEQUENCE [LARGE SCALE GENOMIC DNA]</scope>
    <source>
        <strain evidence="7">ER-17-0199</strain>
        <tissue evidence="7">Blubber</tissue>
    </source>
</reference>
<dbReference type="Gene3D" id="2.60.120.830">
    <property type="match status" value="2"/>
</dbReference>
<dbReference type="FunFam" id="2.20.100.10:FF:000042">
    <property type="entry name" value="ADAMTS like 2"/>
    <property type="match status" value="1"/>
</dbReference>
<evidence type="ECO:0000313" key="7">
    <source>
        <dbReference type="EMBL" id="KAJ8797502.1"/>
    </source>
</evidence>
<dbReference type="SMART" id="SM00209">
    <property type="entry name" value="TSP1"/>
    <property type="match status" value="6"/>
</dbReference>
<evidence type="ECO:0000259" key="6">
    <source>
        <dbReference type="PROSITE" id="PS50900"/>
    </source>
</evidence>
<evidence type="ECO:0000313" key="8">
    <source>
        <dbReference type="Proteomes" id="UP001159641"/>
    </source>
</evidence>
<feature type="compositionally biased region" description="Basic residues" evidence="5">
    <location>
        <begin position="862"/>
        <end position="872"/>
    </location>
</feature>
<accession>A0AB34HZB4</accession>
<dbReference type="InterPro" id="IPR050439">
    <property type="entry name" value="ADAMTS_ADAMTS-like"/>
</dbReference>
<evidence type="ECO:0000256" key="1">
    <source>
        <dbReference type="ARBA" id="ARBA00004613"/>
    </source>
</evidence>
<keyword evidence="8" id="KW-1185">Reference proteome</keyword>
<feature type="domain" description="PLAC" evidence="6">
    <location>
        <begin position="1457"/>
        <end position="1495"/>
    </location>
</feature>
<feature type="compositionally biased region" description="Pro residues" evidence="5">
    <location>
        <begin position="723"/>
        <end position="735"/>
    </location>
</feature>
<name>A0AB34HZB4_ESCRO</name>
<dbReference type="PROSITE" id="PS50092">
    <property type="entry name" value="TSP1"/>
    <property type="match status" value="5"/>
</dbReference>
<dbReference type="Pfam" id="PF19030">
    <property type="entry name" value="TSP1_ADAMTS"/>
    <property type="match status" value="4"/>
</dbReference>
<keyword evidence="4" id="KW-0677">Repeat</keyword>
<feature type="region of interest" description="Disordered" evidence="5">
    <location>
        <begin position="841"/>
        <end position="876"/>
    </location>
</feature>
<dbReference type="PROSITE" id="PS50900">
    <property type="entry name" value="PLAC"/>
    <property type="match status" value="1"/>
</dbReference>
<keyword evidence="2" id="KW-0964">Secreted</keyword>
<feature type="region of interest" description="Disordered" evidence="5">
    <location>
        <begin position="1094"/>
        <end position="1117"/>
    </location>
</feature>
<dbReference type="Pfam" id="PF19236">
    <property type="entry name" value="ADAMTS_CR_3"/>
    <property type="match status" value="1"/>
</dbReference>
<dbReference type="EMBL" id="JAIQCJ010000212">
    <property type="protein sequence ID" value="KAJ8797502.1"/>
    <property type="molecule type" value="Genomic_DNA"/>
</dbReference>
<dbReference type="Proteomes" id="UP001159641">
    <property type="component" value="Unassembled WGS sequence"/>
</dbReference>
<feature type="region of interest" description="Disordered" evidence="5">
    <location>
        <begin position="706"/>
        <end position="735"/>
    </location>
</feature>
<dbReference type="SUPFAM" id="SSF82895">
    <property type="entry name" value="TSP-1 type 1 repeat"/>
    <property type="match status" value="5"/>
</dbReference>
<comment type="subcellular location">
    <subcellularLocation>
        <location evidence="1">Secreted</location>
    </subcellularLocation>
</comment>
<sequence length="1496" mass="161423">MRPEAPPAPRTWRRLPAAEARPLSSEDNLLTPGQDGWQMAAFALGLVPAGSGTCGWGCVVHRGHGEWGAQSFAQDNSPTSNSLEAGTDATAYWWGEWTKWTACSRSCGAGVTSQERHCLQQRRTSVMGAGNRTCTGTSKRYQLCRVQSSPRSQCPCPRHCGYGCGQADGPLPEDAGRVGTPREHSRGRCPCCSVCIRGEGQGGGAERIQPRAQGGPAHVGAGGLVLPPSVQRARETESEGESHFLLRLDKNAFVGPSPSQSLPPCLPASQECPPDGRSFREEQCISFNSRVYNGRTHQWKPLYPGTVALGHPAGNSLAGSVPDSHLLGTVGGNVLVQWVGSCPETLSPPSDDYVHISSKPCDLHCTTADGQRQLMVPARDGTSCKLADLRGVCVSGKCEPIGCDGVLFSTHTLDKCGVCQGDGSSCTHVTGNYRKGNAHLGEKTEAQVLQQPAQGHLGDSGRAGPKYVDSSRRTVPVACGVPREEQGRTVVTAIQSRLSNREAVATADLLLTVVPSPPGYSLVTHIPAGARDIQIVERKKSADVLALADEAGYYFFNGNFKVDSPKNFNIAGTVVKYRRPMDVYETGIEYIVAQGPTNQGLNVMVWNQNGKSPSITFEYTLLQPPHAHRIQPIYYSFSEPASDSAESQELDGAGLVGFLQHNGSLYGQASSEQLGLDNRLFGHRGPGIELGLSKGQETNEVCAQASGRACEGPPRGKGFRGQPLPPHEGAPKVEPPISPVDGNATGMALAGDQDDQEADVRFTSQELLSANAISDQLLDTGSDSKELPLNETSNSIFAQGAPRGSPADSLYVDYEENEGAGAYLLNGSYLELSSDRVANTSSEAPFPNASASLPALAGNRTQKARTRPKTRKQGVSPADMYRWKLSSHEPCSSTCTTGFVTHKLGAQPGLDGVRVQKEEVRPRDMDGERVQIHKAVLAGLRLQTCQLVLTIGSPGPSLVLNPGVMSTYAMCVRYDGIEVDDSYCDALTRPEPVQEFCAGRECQPRASAASRGLLHPGASAASRGLCPIPGSLPHPGVSAASRGLCRIPGSLLHPGASAASRGLCRIPGPLLPVRSLLCEKLGVRPWGSAFPLRESPHGGARGSRTLRQDPQLEEEGRQWQEGKALWEEGTASAKEQGRDFVSLKWLEVVWRWETSSWSECSRTCGEGYQFRIVRCWKMLSPGFDSSVYSDLCEAAEAVRPEERKTCRNPACGPQWEMSEWSECTAKCGERSVVTRDIRCSEDETLCDPNTRPVGEKDCTGPPCDRQWTVSDWGPCSGSCGQGRMIRHVYCKTSDGRVVPESQCQMETKPLAIHPCGDKNCPAHWLAQDWERCNTTCGRGVKKRLVLCMELANGKPQTRNGPECGLAKKPPEESTCFERPCFKWYTSPWSECTKTCGVGVRMRDVKCYQGTDIVRGCDPLVKPVGRQACDLQPCPTEPPVVTPDRLLMPYATRRVPSPDDSCQDQPGTNCALAIKVNLCGHWYYSKACCRSCRPPHS</sequence>
<comment type="caution">
    <text evidence="7">The sequence shown here is derived from an EMBL/GenBank/DDBJ whole genome shotgun (WGS) entry which is preliminary data.</text>
</comment>
<dbReference type="InterPro" id="IPR000884">
    <property type="entry name" value="TSP1_rpt"/>
</dbReference>
<evidence type="ECO:0000256" key="3">
    <source>
        <dbReference type="ARBA" id="ARBA00022729"/>
    </source>
</evidence>
<evidence type="ECO:0000256" key="4">
    <source>
        <dbReference type="ARBA" id="ARBA00022737"/>
    </source>
</evidence>